<dbReference type="InterPro" id="IPR005532">
    <property type="entry name" value="SUMF_dom"/>
</dbReference>
<accession>A0ABW3Y0X5</accession>
<feature type="transmembrane region" description="Helical" evidence="1">
    <location>
        <begin position="194"/>
        <end position="213"/>
    </location>
</feature>
<dbReference type="EMBL" id="JBHTMY010000002">
    <property type="protein sequence ID" value="MFD1315123.1"/>
    <property type="molecule type" value="Genomic_DNA"/>
</dbReference>
<comment type="caution">
    <text evidence="3">The sequence shown here is derived from an EMBL/GenBank/DDBJ whole genome shotgun (WGS) entry which is preliminary data.</text>
</comment>
<dbReference type="SMART" id="SM00044">
    <property type="entry name" value="CYCc"/>
    <property type="match status" value="1"/>
</dbReference>
<dbReference type="SUPFAM" id="SSF55073">
    <property type="entry name" value="Nucleotide cyclase"/>
    <property type="match status" value="1"/>
</dbReference>
<keyword evidence="1" id="KW-1133">Transmembrane helix</keyword>
<keyword evidence="1" id="KW-0472">Membrane</keyword>
<reference evidence="4" key="1">
    <citation type="journal article" date="2019" name="Int. J. Syst. Evol. Microbiol.">
        <title>The Global Catalogue of Microorganisms (GCM) 10K type strain sequencing project: providing services to taxonomists for standard genome sequencing and annotation.</title>
        <authorList>
            <consortium name="The Broad Institute Genomics Platform"/>
            <consortium name="The Broad Institute Genome Sequencing Center for Infectious Disease"/>
            <person name="Wu L."/>
            <person name="Ma J."/>
        </authorList>
    </citation>
    <scope>NUCLEOTIDE SEQUENCE [LARGE SCALE GENOMIC DNA]</scope>
    <source>
        <strain evidence="4">CCUG 61485</strain>
    </source>
</reference>
<evidence type="ECO:0000313" key="3">
    <source>
        <dbReference type="EMBL" id="MFD1315123.1"/>
    </source>
</evidence>
<dbReference type="InterPro" id="IPR029787">
    <property type="entry name" value="Nucleotide_cyclase"/>
</dbReference>
<dbReference type="RefSeq" id="WP_377177045.1">
    <property type="nucleotide sequence ID" value="NZ_JBHTMY010000002.1"/>
</dbReference>
<name>A0ABW3Y0X5_9FLAO</name>
<proteinExistence type="predicted"/>
<organism evidence="3 4">
    <name type="scientific">Namhaeicola litoreus</name>
    <dbReference type="NCBI Taxonomy" id="1052145"/>
    <lineage>
        <taxon>Bacteria</taxon>
        <taxon>Pseudomonadati</taxon>
        <taxon>Bacteroidota</taxon>
        <taxon>Flavobacteriia</taxon>
        <taxon>Flavobacteriales</taxon>
        <taxon>Flavobacteriaceae</taxon>
        <taxon>Namhaeicola</taxon>
    </lineage>
</organism>
<dbReference type="Gene3D" id="3.90.1580.10">
    <property type="entry name" value="paralog of FGE (formylglycine-generating enzyme)"/>
    <property type="match status" value="1"/>
</dbReference>
<dbReference type="Gene3D" id="3.40.50.1820">
    <property type="entry name" value="alpha/beta hydrolase"/>
    <property type="match status" value="1"/>
</dbReference>
<dbReference type="Pfam" id="PF00211">
    <property type="entry name" value="Guanylate_cyc"/>
    <property type="match status" value="1"/>
</dbReference>
<feature type="domain" description="Guanylate cyclase" evidence="2">
    <location>
        <begin position="9"/>
        <end position="116"/>
    </location>
</feature>
<evidence type="ECO:0000259" key="2">
    <source>
        <dbReference type="PROSITE" id="PS50125"/>
    </source>
</evidence>
<dbReference type="Pfam" id="PF01738">
    <property type="entry name" value="DLH"/>
    <property type="match status" value="1"/>
</dbReference>
<dbReference type="Proteomes" id="UP001597201">
    <property type="component" value="Unassembled WGS sequence"/>
</dbReference>
<evidence type="ECO:0000256" key="1">
    <source>
        <dbReference type="SAM" id="Phobius"/>
    </source>
</evidence>
<dbReference type="InterPro" id="IPR029058">
    <property type="entry name" value="AB_hydrolase_fold"/>
</dbReference>
<sequence>MPRSRQLAAIMFADIVGFTALMQNDEAQALSLRQKLKSNLEKELLKQGGKIVKFSGDGVLCSFDSAIASVHVAIALQLEMLEDPIVPVRIGIHQADVIFEEGDVHGDGVNIASRLESLAYPGSIFISSKVYDDIKNQKEIQTVSLGKYVLKNVSEPLEIFCISNPGLEVPVGKKLEGKGIKYVDDKISIKKRTLLLRTILVLAILGILGYILVPPILQKQNARNKLLPVIQKSIEENYRVPTEIFDLGLEAEKYIPNDSTLIKLWPRIATTMSIVTEPLGAEVFWKDYDKPENEWRYAGVTPLTDIKLPRIYLRIEMRKEGYETIEYAGPSPLASLQTAIDSLKLDAVGTVPENMARIPKNEAKMYIVGLEQEGGKMVEEFLIDKYEVSNKEFKAFIDAGGYLNKAYWQFPMYLGDQEITFEAAVKMFVDKTGRTGPANWEAGSYPNGAENHPVTGVSWYEAAAYAAFVNKQLPTVYHWSIVAETSRSEFIIPLSNFNGKSTVPVGSSKGYSYFGIYDLAGNAREWCFNGSNQAGQRYVLGGGWNDPTYSFNDSYTQSAFDRSVANGFRCMKELPGDTSMLGLLGEIAPLFRDYKHEKPVDDKTFALYLNQFKYDKTPLESSVEKTIESDIAKIEKITFDAAYNNERMQAWIYLPKDVEPPYQTIIFYPGSNAIYTTEFDPESLWYIDFILKSGRALVYPIYKGTNERHDELNSDLPDESVVYKDHVIMWGKDFSRTVDYLETRPDIQADKIGYLGWSWGGYMGGIIPAIEKRVQAVVLNVGGMVMNKSLPEVDQLNYLPRVKQPILMLNGKHDMFFPIETSQQPMYDFLGTAAQDKKRIVYEAGHLVPRTDFVKETLSWYDQYLGPAK</sequence>
<dbReference type="SUPFAM" id="SSF53474">
    <property type="entry name" value="alpha/beta-Hydrolases"/>
    <property type="match status" value="1"/>
</dbReference>
<dbReference type="Pfam" id="PF03781">
    <property type="entry name" value="FGE-sulfatase"/>
    <property type="match status" value="1"/>
</dbReference>
<dbReference type="InterPro" id="IPR042095">
    <property type="entry name" value="SUMF_sf"/>
</dbReference>
<keyword evidence="4" id="KW-1185">Reference proteome</keyword>
<dbReference type="InterPro" id="IPR016187">
    <property type="entry name" value="CTDL_fold"/>
</dbReference>
<dbReference type="PROSITE" id="PS50125">
    <property type="entry name" value="GUANYLATE_CYCLASE_2"/>
    <property type="match status" value="1"/>
</dbReference>
<dbReference type="PANTHER" id="PTHR23150">
    <property type="entry name" value="SULFATASE MODIFYING FACTOR 1, 2"/>
    <property type="match status" value="1"/>
</dbReference>
<dbReference type="InterPro" id="IPR051043">
    <property type="entry name" value="Sulfatase_Mod_Factor_Kinase"/>
</dbReference>
<dbReference type="PANTHER" id="PTHR23150:SF19">
    <property type="entry name" value="FORMYLGLYCINE-GENERATING ENZYME"/>
    <property type="match status" value="1"/>
</dbReference>
<dbReference type="Gene3D" id="3.30.70.1230">
    <property type="entry name" value="Nucleotide cyclase"/>
    <property type="match status" value="1"/>
</dbReference>
<dbReference type="InterPro" id="IPR001054">
    <property type="entry name" value="A/G_cyclase"/>
</dbReference>
<gene>
    <name evidence="3" type="ORF">ACFQ39_05800</name>
</gene>
<evidence type="ECO:0000313" key="4">
    <source>
        <dbReference type="Proteomes" id="UP001597201"/>
    </source>
</evidence>
<keyword evidence="1" id="KW-0812">Transmembrane</keyword>
<dbReference type="InterPro" id="IPR002925">
    <property type="entry name" value="Dienelactn_hydro"/>
</dbReference>
<dbReference type="CDD" id="cd07302">
    <property type="entry name" value="CHD"/>
    <property type="match status" value="1"/>
</dbReference>
<dbReference type="SUPFAM" id="SSF56436">
    <property type="entry name" value="C-type lectin-like"/>
    <property type="match status" value="1"/>
</dbReference>
<protein>
    <submittedName>
        <fullName evidence="3">SUMF1/EgtB/PvdO family nonheme iron enzyme</fullName>
    </submittedName>
</protein>